<dbReference type="STRING" id="658196.A0A397TC35"/>
<comment type="caution">
    <text evidence="1">The sequence shown here is derived from an EMBL/GenBank/DDBJ whole genome shotgun (WGS) entry which is preliminary data.</text>
</comment>
<sequence length="81" mass="9487">MVSDGYEIEPSNRDIIFNLHNGTLQRISELHPSYDLLQYMLLFSNGDDRWHLDIPLTENTQRKIVTPIPIFKNRTAPFELS</sequence>
<dbReference type="Proteomes" id="UP000265703">
    <property type="component" value="Unassembled WGS sequence"/>
</dbReference>
<dbReference type="OrthoDB" id="1748060at2759"/>
<dbReference type="PANTHER" id="PTHR45786">
    <property type="entry name" value="DNA BINDING PROTEIN-LIKE"/>
    <property type="match status" value="1"/>
</dbReference>
<dbReference type="EMBL" id="QKYT01000092">
    <property type="protein sequence ID" value="RIA93995.1"/>
    <property type="molecule type" value="Genomic_DNA"/>
</dbReference>
<gene>
    <name evidence="1" type="ORF">C1645_818654</name>
</gene>
<name>A0A397TC35_9GLOM</name>
<dbReference type="PANTHER" id="PTHR45786:SF74">
    <property type="entry name" value="ATP-DEPENDENT DNA HELICASE"/>
    <property type="match status" value="1"/>
</dbReference>
<reference evidence="1 2" key="1">
    <citation type="submission" date="2018-06" db="EMBL/GenBank/DDBJ databases">
        <title>Comparative genomics reveals the genomic features of Rhizophagus irregularis, R. cerebriforme, R. diaphanum and Gigaspora rosea, and their symbiotic lifestyle signature.</title>
        <authorList>
            <person name="Morin E."/>
            <person name="San Clemente H."/>
            <person name="Chen E.C.H."/>
            <person name="De La Providencia I."/>
            <person name="Hainaut M."/>
            <person name="Kuo A."/>
            <person name="Kohler A."/>
            <person name="Murat C."/>
            <person name="Tang N."/>
            <person name="Roy S."/>
            <person name="Loubradou J."/>
            <person name="Henrissat B."/>
            <person name="Grigoriev I.V."/>
            <person name="Corradi N."/>
            <person name="Roux C."/>
            <person name="Martin F.M."/>
        </authorList>
    </citation>
    <scope>NUCLEOTIDE SEQUENCE [LARGE SCALE GENOMIC DNA]</scope>
    <source>
        <strain evidence="1 2">DAOM 227022</strain>
    </source>
</reference>
<evidence type="ECO:0000313" key="2">
    <source>
        <dbReference type="Proteomes" id="UP000265703"/>
    </source>
</evidence>
<dbReference type="AlphaFoldDB" id="A0A397TC35"/>
<protein>
    <submittedName>
        <fullName evidence="1">Uncharacterized protein</fullName>
    </submittedName>
</protein>
<keyword evidence="2" id="KW-1185">Reference proteome</keyword>
<evidence type="ECO:0000313" key="1">
    <source>
        <dbReference type="EMBL" id="RIA93995.1"/>
    </source>
</evidence>
<proteinExistence type="predicted"/>
<accession>A0A397TC35</accession>
<organism evidence="1 2">
    <name type="scientific">Glomus cerebriforme</name>
    <dbReference type="NCBI Taxonomy" id="658196"/>
    <lineage>
        <taxon>Eukaryota</taxon>
        <taxon>Fungi</taxon>
        <taxon>Fungi incertae sedis</taxon>
        <taxon>Mucoromycota</taxon>
        <taxon>Glomeromycotina</taxon>
        <taxon>Glomeromycetes</taxon>
        <taxon>Glomerales</taxon>
        <taxon>Glomeraceae</taxon>
        <taxon>Glomus</taxon>
    </lineage>
</organism>